<proteinExistence type="predicted"/>
<organism evidence="1">
    <name type="scientific">Salinispirillum sp. LH 10-3-1</name>
    <dbReference type="NCBI Taxonomy" id="2952525"/>
    <lineage>
        <taxon>Bacteria</taxon>
        <taxon>Pseudomonadati</taxon>
        <taxon>Pseudomonadota</taxon>
        <taxon>Gammaproteobacteria</taxon>
        <taxon>Oceanospirillales</taxon>
        <taxon>Saccharospirillaceae</taxon>
        <taxon>Salinispirillum</taxon>
    </lineage>
</organism>
<evidence type="ECO:0000313" key="1">
    <source>
        <dbReference type="EMBL" id="WLD57940.1"/>
    </source>
</evidence>
<dbReference type="RefSeq" id="WP_304995223.1">
    <property type="nucleotide sequence ID" value="NZ_CP101717.1"/>
</dbReference>
<protein>
    <recommendedName>
        <fullName evidence="2">YHS domain protein</fullName>
    </recommendedName>
</protein>
<evidence type="ECO:0008006" key="2">
    <source>
        <dbReference type="Google" id="ProtNLM"/>
    </source>
</evidence>
<sequence length="157" mass="17690">MPATLSLTKLLFFISTLFLLLALPAISAAVEPVYTGFRSQYAIQGYDTVAYFTQNQAVRGDTEFQSEWQDTLWLFSSAKHKALFDANPEAYAPQYGGYCAYAMADGKAVRVDPTAFSVIDDKLYLNFSRRIQSRWEADSSSFIERANPHWMTLLSGQ</sequence>
<accession>A0AB38YFC0</accession>
<dbReference type="AlphaFoldDB" id="A0AB38YFC0"/>
<name>A0AB38YFC0_9GAMM</name>
<reference evidence="1" key="1">
    <citation type="submission" date="2022-07" db="EMBL/GenBank/DDBJ databases">
        <title>Complete genome sequence of Salinispirillum sp. LH10-3-1 capable of multiple carbohydrate inversion isolated from a soda lake.</title>
        <authorList>
            <person name="Liu J."/>
            <person name="Zhai Y."/>
            <person name="Zhang H."/>
            <person name="Yang H."/>
            <person name="Qu J."/>
            <person name="Li J."/>
        </authorList>
    </citation>
    <scope>NUCLEOTIDE SEQUENCE</scope>
    <source>
        <strain evidence="1">LH 10-3-1</strain>
    </source>
</reference>
<dbReference type="EMBL" id="CP101717">
    <property type="protein sequence ID" value="WLD57940.1"/>
    <property type="molecule type" value="Genomic_DNA"/>
</dbReference>
<gene>
    <name evidence="1" type="ORF">NFC81_14680</name>
</gene>
<dbReference type="NCBIfam" id="NF041384">
    <property type="entry name" value="YHS_seleno_dom"/>
    <property type="match status" value="1"/>
</dbReference>